<keyword evidence="5" id="KW-1185">Reference proteome</keyword>
<dbReference type="Pfam" id="PF02213">
    <property type="entry name" value="GYF"/>
    <property type="match status" value="1"/>
</dbReference>
<dbReference type="AlphaFoldDB" id="A0A6P7R8K4"/>
<gene>
    <name evidence="6" type="primary">Gigyf1</name>
</gene>
<feature type="region of interest" description="Disordered" evidence="3">
    <location>
        <begin position="853"/>
        <end position="880"/>
    </location>
</feature>
<comment type="similarity">
    <text evidence="2">Belongs to the GIGYF family.</text>
</comment>
<dbReference type="InterPro" id="IPR003169">
    <property type="entry name" value="GYF"/>
</dbReference>
<feature type="compositionally biased region" description="Basic and acidic residues" evidence="3">
    <location>
        <begin position="315"/>
        <end position="331"/>
    </location>
</feature>
<organism evidence="5 6">
    <name type="scientific">Mus caroli</name>
    <name type="common">Ryukyu mouse</name>
    <name type="synonym">Ricefield mouse</name>
    <dbReference type="NCBI Taxonomy" id="10089"/>
    <lineage>
        <taxon>Eukaryota</taxon>
        <taxon>Metazoa</taxon>
        <taxon>Chordata</taxon>
        <taxon>Craniata</taxon>
        <taxon>Vertebrata</taxon>
        <taxon>Euteleostomi</taxon>
        <taxon>Mammalia</taxon>
        <taxon>Eutheria</taxon>
        <taxon>Euarchontoglires</taxon>
        <taxon>Glires</taxon>
        <taxon>Rodentia</taxon>
        <taxon>Myomorpha</taxon>
        <taxon>Muroidea</taxon>
        <taxon>Muridae</taxon>
        <taxon>Murinae</taxon>
        <taxon>Mus</taxon>
        <taxon>Mus</taxon>
    </lineage>
</organism>
<dbReference type="PROSITE" id="PS50829">
    <property type="entry name" value="GYF"/>
    <property type="match status" value="1"/>
</dbReference>
<dbReference type="GO" id="GO:0005829">
    <property type="term" value="C:cytosol"/>
    <property type="evidence" value="ECO:0007669"/>
    <property type="project" value="TreeGrafter"/>
</dbReference>
<dbReference type="GeneID" id="110294480"/>
<dbReference type="GO" id="GO:0048009">
    <property type="term" value="P:insulin-like growth factor receptor signaling pathway"/>
    <property type="evidence" value="ECO:0007669"/>
    <property type="project" value="TreeGrafter"/>
</dbReference>
<feature type="compositionally biased region" description="Acidic residues" evidence="3">
    <location>
        <begin position="332"/>
        <end position="347"/>
    </location>
</feature>
<feature type="region of interest" description="Disordered" evidence="3">
    <location>
        <begin position="307"/>
        <end position="421"/>
    </location>
</feature>
<dbReference type="RefSeq" id="XP_029333265.1">
    <property type="nucleotide sequence ID" value="XM_029477405.1"/>
</dbReference>
<dbReference type="Proteomes" id="UP000515126">
    <property type="component" value="Chromosome 5"/>
</dbReference>
<dbReference type="SUPFAM" id="SSF55277">
    <property type="entry name" value="GYF domain"/>
    <property type="match status" value="1"/>
</dbReference>
<feature type="region of interest" description="Disordered" evidence="3">
    <location>
        <begin position="963"/>
        <end position="983"/>
    </location>
</feature>
<evidence type="ECO:0000259" key="4">
    <source>
        <dbReference type="PROSITE" id="PS50829"/>
    </source>
</evidence>
<evidence type="ECO:0000256" key="2">
    <source>
        <dbReference type="ARBA" id="ARBA00038015"/>
    </source>
</evidence>
<sequence length="1037" mass="115314">MAAETLNFGPEWLRALSSGGSVASPPPSPAMPKYKLADYRYGREEMLALYVKENKVPEELQDKEFAAVLQEEPLQPLALEPLTEEEQRNFSLSVNSVAVLRLMGKGAGPPLAATSRGRGSTRSRGRGRGDSCFYQRSIEEGDGAFGRNPREIQRSQSWDDRGERRFEKPARRDGVRSGFEEGGAGPRKEHARSDSENWRSLREEQEDDGSWRLGAGPRRDGDRWRSTSPDGGPRSAGWREHGERRRKFDFDLRGERGGCGEEDGRVGGGNSHLRRCRGLDGFEDDKDGLPEWCLEDEDEEMGTFDASGAFLPLKGPKEAIPEEQELDFRGLEEEEDEEPAEGVDEERPEAGGKEATPVPPPENSSSPSSLPALGPLWTTNEEGGEAVEKELPPAEGDELRGLSLSPRMSSPPGPPGDLEDEEGLKHLQQEAEKLVASLQDSSLEEEQFTAAMQTQGLRHSTAATALPLSHGAARKWFYKDPQGEIQGPFTTQEMAEWFQAGYFSMSLLVKRGCDEGFQPLGEVIKMWGRVPFAPGPSPPPLLGNMDQERLKKQQELAAAALYQQLQHQHFLQLVGSRQLPQCTTLREKAAMGDLTPPQQQQLTTFLQQLQALKTSRGGDQNLLPTMSRSLSVPDSGPLWDLHTSASSQSGGEASLWDIPINSSTQGPILEQLQLQHKFQERREVELRAKREEEERKRREEKRRQQQQQQEEQKRRQEEEELFRRKQVRQQELLLKLLQQQQATNVPVPPAPSSPPPLWAGLAKQGLSMKTLLELQMESERQLHKQVAPRDPLRAQAPNHRVQLGGLGSAPLNQWVSEAGPLWGGPDKSGGSSGGNLGLWEDTLKSGGSLARSLGLKNSRSSPSLSDSYSHLSGRPVRKKTEEEEKLLKLLQGIPRPQDGFTQWCEQMLHTLSTAGSLDVPMAVAILKEVESPYDVHDYIRSCLGDTLEAKEFAKQFLERRAKQKASQQRQQQQQQQQEAWLSSPSLQTAFQANHSTKLGPGEGSKAKRRALMLHSDPSILGYSLHGPSGEIESVDDY</sequence>
<feature type="compositionally biased region" description="Low complexity" evidence="3">
    <location>
        <begin position="855"/>
        <end position="872"/>
    </location>
</feature>
<feature type="compositionally biased region" description="Basic and acidic residues" evidence="3">
    <location>
        <begin position="689"/>
        <end position="703"/>
    </location>
</feature>
<accession>A0A6P7R8K4</accession>
<dbReference type="CDD" id="cd00072">
    <property type="entry name" value="GYF"/>
    <property type="match status" value="1"/>
</dbReference>
<dbReference type="PANTHER" id="PTHR14445:SF37">
    <property type="entry name" value="GRB10-INTERACTING GYF PROTEIN 1"/>
    <property type="match status" value="1"/>
</dbReference>
<proteinExistence type="inferred from homology"/>
<protein>
    <submittedName>
        <fullName evidence="6">GRB10-interacting GYF protein 1 isoform X3</fullName>
    </submittedName>
</protein>
<evidence type="ECO:0000313" key="6">
    <source>
        <dbReference type="RefSeq" id="XP_029333265.1"/>
    </source>
</evidence>
<feature type="compositionally biased region" description="Basic and acidic residues" evidence="3">
    <location>
        <begin position="148"/>
        <end position="179"/>
    </location>
</feature>
<feature type="region of interest" description="Disordered" evidence="3">
    <location>
        <begin position="817"/>
        <end position="839"/>
    </location>
</feature>
<dbReference type="CTD" id="64599"/>
<feature type="compositionally biased region" description="Low complexity" evidence="3">
    <location>
        <begin position="967"/>
        <end position="977"/>
    </location>
</feature>
<evidence type="ECO:0000313" key="5">
    <source>
        <dbReference type="Proteomes" id="UP000515126"/>
    </source>
</evidence>
<feature type="compositionally biased region" description="Low complexity" evidence="3">
    <location>
        <begin position="363"/>
        <end position="376"/>
    </location>
</feature>
<feature type="compositionally biased region" description="Basic and acidic residues" evidence="3">
    <location>
        <begin position="386"/>
        <end position="400"/>
    </location>
</feature>
<feature type="compositionally biased region" description="Basic and acidic residues" evidence="3">
    <location>
        <begin position="186"/>
        <end position="203"/>
    </location>
</feature>
<evidence type="ECO:0000256" key="1">
    <source>
        <dbReference type="ARBA" id="ARBA00022553"/>
    </source>
</evidence>
<dbReference type="InterPro" id="IPR051640">
    <property type="entry name" value="GRB10-interact_GYF"/>
</dbReference>
<feature type="compositionally biased region" description="Gly residues" evidence="3">
    <location>
        <begin position="826"/>
        <end position="836"/>
    </location>
</feature>
<dbReference type="SMART" id="SM00444">
    <property type="entry name" value="GYF"/>
    <property type="match status" value="1"/>
</dbReference>
<feature type="region of interest" description="Disordered" evidence="3">
    <location>
        <begin position="689"/>
        <end position="718"/>
    </location>
</feature>
<dbReference type="InterPro" id="IPR035445">
    <property type="entry name" value="GYF-like_dom_sf"/>
</dbReference>
<feature type="domain" description="GYF" evidence="4">
    <location>
        <begin position="473"/>
        <end position="521"/>
    </location>
</feature>
<feature type="region of interest" description="Disordered" evidence="3">
    <location>
        <begin position="1018"/>
        <end position="1037"/>
    </location>
</feature>
<dbReference type="FunFam" id="3.30.1490.40:FF:000001">
    <property type="entry name" value="GRB10-interacting GYF protein 2 isoform X1"/>
    <property type="match status" value="1"/>
</dbReference>
<dbReference type="PANTHER" id="PTHR14445">
    <property type="entry name" value="GRB10 INTERACTING GYF PROTEIN"/>
    <property type="match status" value="1"/>
</dbReference>
<evidence type="ECO:0000256" key="3">
    <source>
        <dbReference type="SAM" id="MobiDB-lite"/>
    </source>
</evidence>
<name>A0A6P7R8K4_MUSCR</name>
<feature type="region of interest" description="Disordered" evidence="3">
    <location>
        <begin position="105"/>
        <end position="290"/>
    </location>
</feature>
<feature type="compositionally biased region" description="Basic and acidic residues" evidence="3">
    <location>
        <begin position="237"/>
        <end position="265"/>
    </location>
</feature>
<keyword evidence="1" id="KW-0597">Phosphoprotein</keyword>
<dbReference type="Gene3D" id="3.30.1490.40">
    <property type="match status" value="1"/>
</dbReference>
<reference evidence="6" key="1">
    <citation type="submission" date="2025-08" db="UniProtKB">
        <authorList>
            <consortium name="RefSeq"/>
        </authorList>
    </citation>
    <scope>IDENTIFICATION</scope>
</reference>